<proteinExistence type="predicted"/>
<accession>A0A4Q4JDG5</accession>
<sequence length="208" mass="22398">MLMLSSSREPPLTCFHLIRHGMHGEYGRLLSGRAGMSPLTARGRVQAAGVAAWRGLHGIDAIHASPRRRTVETASIIAQALGLEVVIAPDLDEVDFGSWNGRSFPELEQDPRWRDWNRSRSTSATPGGETMGGAVARTVRHLETVARENTGATILCVTHCDIIRGTIAHYLGLSLDNLLRFEVDPGSISTILLGSAGGSVTRLNEVPA</sequence>
<dbReference type="GO" id="GO:0016791">
    <property type="term" value="F:phosphatase activity"/>
    <property type="evidence" value="ECO:0007669"/>
    <property type="project" value="TreeGrafter"/>
</dbReference>
<protein>
    <submittedName>
        <fullName evidence="1">Histidine phosphatase family protein</fullName>
    </submittedName>
</protein>
<reference evidence="1 2" key="1">
    <citation type="submission" date="2019-02" db="EMBL/GenBank/DDBJ databases">
        <authorList>
            <person name="Feng G."/>
        </authorList>
    </citation>
    <scope>NUCLEOTIDE SEQUENCE [LARGE SCALE GENOMIC DNA]</scope>
    <source>
        <strain evidence="1 2">DSM 26779</strain>
    </source>
</reference>
<gene>
    <name evidence="1" type="ORF">EWH08_07600</name>
</gene>
<evidence type="ECO:0000313" key="1">
    <source>
        <dbReference type="EMBL" id="RYM04315.1"/>
    </source>
</evidence>
<organism evidence="1 2">
    <name type="scientific">Sphingobium indicum</name>
    <dbReference type="NCBI Taxonomy" id="332055"/>
    <lineage>
        <taxon>Bacteria</taxon>
        <taxon>Pseudomonadati</taxon>
        <taxon>Pseudomonadota</taxon>
        <taxon>Alphaproteobacteria</taxon>
        <taxon>Sphingomonadales</taxon>
        <taxon>Sphingomonadaceae</taxon>
        <taxon>Sphingobium</taxon>
    </lineage>
</organism>
<dbReference type="PANTHER" id="PTHR48100">
    <property type="entry name" value="BROAD-SPECIFICITY PHOSPHATASE YOR283W-RELATED"/>
    <property type="match status" value="1"/>
</dbReference>
<dbReference type="Gene3D" id="3.40.50.1240">
    <property type="entry name" value="Phosphoglycerate mutase-like"/>
    <property type="match status" value="1"/>
</dbReference>
<dbReference type="CDD" id="cd07067">
    <property type="entry name" value="HP_PGM_like"/>
    <property type="match status" value="1"/>
</dbReference>
<dbReference type="SMART" id="SM00855">
    <property type="entry name" value="PGAM"/>
    <property type="match status" value="1"/>
</dbReference>
<dbReference type="RefSeq" id="WP_007684629.1">
    <property type="nucleotide sequence ID" value="NZ_JACBZE010000004.1"/>
</dbReference>
<dbReference type="PANTHER" id="PTHR48100:SF59">
    <property type="entry name" value="ADENOSYLCOBALAMIN_ALPHA-RIBAZOLE PHOSPHATASE"/>
    <property type="match status" value="1"/>
</dbReference>
<dbReference type="Pfam" id="PF00300">
    <property type="entry name" value="His_Phos_1"/>
    <property type="match status" value="1"/>
</dbReference>
<dbReference type="GO" id="GO:0005737">
    <property type="term" value="C:cytoplasm"/>
    <property type="evidence" value="ECO:0007669"/>
    <property type="project" value="TreeGrafter"/>
</dbReference>
<comment type="caution">
    <text evidence="1">The sequence shown here is derived from an EMBL/GenBank/DDBJ whole genome shotgun (WGS) entry which is preliminary data.</text>
</comment>
<dbReference type="InterPro" id="IPR029033">
    <property type="entry name" value="His_PPase_superfam"/>
</dbReference>
<dbReference type="EMBL" id="SEOM01000001">
    <property type="protein sequence ID" value="RYM04315.1"/>
    <property type="molecule type" value="Genomic_DNA"/>
</dbReference>
<dbReference type="AlphaFoldDB" id="A0A4Q4JDG5"/>
<evidence type="ECO:0000313" key="2">
    <source>
        <dbReference type="Proteomes" id="UP000292734"/>
    </source>
</evidence>
<dbReference type="InterPro" id="IPR013078">
    <property type="entry name" value="His_Pase_superF_clade-1"/>
</dbReference>
<dbReference type="SUPFAM" id="SSF53254">
    <property type="entry name" value="Phosphoglycerate mutase-like"/>
    <property type="match status" value="1"/>
</dbReference>
<name>A0A4Q4JDG5_9SPHN</name>
<dbReference type="Proteomes" id="UP000292734">
    <property type="component" value="Unassembled WGS sequence"/>
</dbReference>
<dbReference type="InterPro" id="IPR050275">
    <property type="entry name" value="PGM_Phosphatase"/>
</dbReference>